<dbReference type="InterPro" id="IPR001841">
    <property type="entry name" value="Znf_RING"/>
</dbReference>
<feature type="domain" description="RING-type" evidence="6">
    <location>
        <begin position="46"/>
        <end position="88"/>
    </location>
</feature>
<sequence>MSLHTPPTGALNKGPGGTKGATLQDASGLFHTLQGHVDDIRALIQCGICIRPLYEPFTLACGHTFCYGCLSSWFAEGRTNNKTCPDCRTPVKSQPAPAYLVRAVVQLFTSRAELLDKGETTEQHKSHQREEAEKLEADKKNTNPREAGLFRGIFNKSRHPPGVPIIDLEDGVVRCPHCSWELDETGCVNCGYRHDDDSMSGTDWRSDSEENSEMTDPYEEVDEDIEDGFGEAPGFDWGEWYDRVPVEAIPPELFHPRIVPLGRNGFPILPGMHDHLDYDSHDSVHDGDDDDDDDDEEDEDMDSFIDDGEPSEDYASDSDRSTVVGHPDYSHEQLHAMFDESPSSGYSTAHSNVYDFTAVPDSEDEESDSEDEDEHDLEVGDRFEYGGGDNDDDDDDDDDSNDDDDDEEPIRPAVPGNRRRIPTYHILSSSSPHRPNGATPRNPALNGLNSQNVRHPEPSRSVGSSATRAIAVDDDDSDEGPVAPTRRARGQGNPRPSAL</sequence>
<dbReference type="PANTHER" id="PTHR15898">
    <property type="entry name" value="BIFUNCTIONAL APOPTOSIS REGULATOR"/>
    <property type="match status" value="1"/>
</dbReference>
<keyword evidence="1" id="KW-0479">Metal-binding</keyword>
<dbReference type="PROSITE" id="PS50089">
    <property type="entry name" value="ZF_RING_2"/>
    <property type="match status" value="1"/>
</dbReference>
<gene>
    <name evidence="7" type="ORF">ASPCAL03850</name>
</gene>
<feature type="compositionally biased region" description="Acidic residues" evidence="5">
    <location>
        <begin position="361"/>
        <end position="376"/>
    </location>
</feature>
<dbReference type="CDD" id="cd16568">
    <property type="entry name" value="RING-HC_ScPSH1-like"/>
    <property type="match status" value="1"/>
</dbReference>
<dbReference type="PROSITE" id="PS00518">
    <property type="entry name" value="ZF_RING_1"/>
    <property type="match status" value="1"/>
</dbReference>
<protein>
    <recommendedName>
        <fullName evidence="6">RING-type domain-containing protein</fullName>
    </recommendedName>
</protein>
<feature type="compositionally biased region" description="Acidic residues" evidence="5">
    <location>
        <begin position="389"/>
        <end position="408"/>
    </location>
</feature>
<keyword evidence="2 4" id="KW-0863">Zinc-finger</keyword>
<dbReference type="GO" id="GO:0043161">
    <property type="term" value="P:proteasome-mediated ubiquitin-dependent protein catabolic process"/>
    <property type="evidence" value="ECO:0007669"/>
    <property type="project" value="TreeGrafter"/>
</dbReference>
<dbReference type="SUPFAM" id="SSF57850">
    <property type="entry name" value="RING/U-box"/>
    <property type="match status" value="1"/>
</dbReference>
<dbReference type="InterPro" id="IPR018957">
    <property type="entry name" value="Znf_C3HC4_RING-type"/>
</dbReference>
<dbReference type="InterPro" id="IPR013083">
    <property type="entry name" value="Znf_RING/FYVE/PHD"/>
</dbReference>
<feature type="compositionally biased region" description="Polar residues" evidence="5">
    <location>
        <begin position="341"/>
        <end position="351"/>
    </location>
</feature>
<dbReference type="Gene3D" id="3.30.40.10">
    <property type="entry name" value="Zinc/RING finger domain, C3HC4 (zinc finger)"/>
    <property type="match status" value="1"/>
</dbReference>
<dbReference type="GO" id="GO:0008270">
    <property type="term" value="F:zinc ion binding"/>
    <property type="evidence" value="ECO:0007669"/>
    <property type="project" value="UniProtKB-KW"/>
</dbReference>
<accession>A0A0U5FVR5</accession>
<evidence type="ECO:0000313" key="8">
    <source>
        <dbReference type="Proteomes" id="UP000054771"/>
    </source>
</evidence>
<dbReference type="Proteomes" id="UP000054771">
    <property type="component" value="Unassembled WGS sequence"/>
</dbReference>
<organism evidence="7 8">
    <name type="scientific">Aspergillus calidoustus</name>
    <dbReference type="NCBI Taxonomy" id="454130"/>
    <lineage>
        <taxon>Eukaryota</taxon>
        <taxon>Fungi</taxon>
        <taxon>Dikarya</taxon>
        <taxon>Ascomycota</taxon>
        <taxon>Pezizomycotina</taxon>
        <taxon>Eurotiomycetes</taxon>
        <taxon>Eurotiomycetidae</taxon>
        <taxon>Eurotiales</taxon>
        <taxon>Aspergillaceae</taxon>
        <taxon>Aspergillus</taxon>
        <taxon>Aspergillus subgen. Nidulantes</taxon>
    </lineage>
</organism>
<feature type="compositionally biased region" description="Acidic residues" evidence="5">
    <location>
        <begin position="287"/>
        <end position="316"/>
    </location>
</feature>
<dbReference type="SMART" id="SM00184">
    <property type="entry name" value="RING"/>
    <property type="match status" value="1"/>
</dbReference>
<dbReference type="GO" id="GO:0005634">
    <property type="term" value="C:nucleus"/>
    <property type="evidence" value="ECO:0007669"/>
    <property type="project" value="TreeGrafter"/>
</dbReference>
<evidence type="ECO:0000259" key="6">
    <source>
        <dbReference type="PROSITE" id="PS50089"/>
    </source>
</evidence>
<evidence type="ECO:0000256" key="2">
    <source>
        <dbReference type="ARBA" id="ARBA00022771"/>
    </source>
</evidence>
<feature type="region of interest" description="Disordered" evidence="5">
    <location>
        <begin position="116"/>
        <end position="142"/>
    </location>
</feature>
<feature type="compositionally biased region" description="Basic and acidic residues" evidence="5">
    <location>
        <begin position="328"/>
        <end position="338"/>
    </location>
</feature>
<dbReference type="OMA" id="NSEMTDY"/>
<feature type="compositionally biased region" description="Acidic residues" evidence="5">
    <location>
        <begin position="209"/>
        <end position="220"/>
    </location>
</feature>
<evidence type="ECO:0000313" key="7">
    <source>
        <dbReference type="EMBL" id="CEL02685.1"/>
    </source>
</evidence>
<keyword evidence="8" id="KW-1185">Reference proteome</keyword>
<dbReference type="EMBL" id="CDMC01000003">
    <property type="protein sequence ID" value="CEL02685.1"/>
    <property type="molecule type" value="Genomic_DNA"/>
</dbReference>
<proteinExistence type="predicted"/>
<evidence type="ECO:0000256" key="3">
    <source>
        <dbReference type="ARBA" id="ARBA00022833"/>
    </source>
</evidence>
<keyword evidence="3" id="KW-0862">Zinc</keyword>
<dbReference type="InterPro" id="IPR017907">
    <property type="entry name" value="Znf_RING_CS"/>
</dbReference>
<dbReference type="OrthoDB" id="6105938at2759"/>
<reference evidence="8" key="1">
    <citation type="journal article" date="2016" name="Genome Announc.">
        <title>Draft genome sequences of fungus Aspergillus calidoustus.</title>
        <authorList>
            <person name="Horn F."/>
            <person name="Linde J."/>
            <person name="Mattern D.J."/>
            <person name="Walther G."/>
            <person name="Guthke R."/>
            <person name="Scherlach K."/>
            <person name="Martin K."/>
            <person name="Brakhage A.A."/>
            <person name="Petzke L."/>
            <person name="Valiante V."/>
        </authorList>
    </citation>
    <scope>NUCLEOTIDE SEQUENCE [LARGE SCALE GENOMIC DNA]</scope>
    <source>
        <strain evidence="8">SF006504</strain>
    </source>
</reference>
<dbReference type="STRING" id="454130.A0A0U5FVR5"/>
<dbReference type="AlphaFoldDB" id="A0A0U5FVR5"/>
<dbReference type="Pfam" id="PF00097">
    <property type="entry name" value="zf-C3HC4"/>
    <property type="match status" value="1"/>
</dbReference>
<feature type="region of interest" description="Disordered" evidence="5">
    <location>
        <begin position="277"/>
        <end position="499"/>
    </location>
</feature>
<feature type="compositionally biased region" description="Basic and acidic residues" evidence="5">
    <location>
        <begin position="277"/>
        <end position="286"/>
    </location>
</feature>
<dbReference type="PANTHER" id="PTHR15898:SF13">
    <property type="entry name" value="BIFUNCTIONAL APOPTOSIS REGULATOR"/>
    <property type="match status" value="1"/>
</dbReference>
<name>A0A0U5FVR5_ASPCI</name>
<evidence type="ECO:0000256" key="1">
    <source>
        <dbReference type="ARBA" id="ARBA00022723"/>
    </source>
</evidence>
<feature type="region of interest" description="Disordered" evidence="5">
    <location>
        <begin position="197"/>
        <end position="220"/>
    </location>
</feature>
<dbReference type="GO" id="GO:0061630">
    <property type="term" value="F:ubiquitin protein ligase activity"/>
    <property type="evidence" value="ECO:0007669"/>
    <property type="project" value="TreeGrafter"/>
</dbReference>
<evidence type="ECO:0000256" key="5">
    <source>
        <dbReference type="SAM" id="MobiDB-lite"/>
    </source>
</evidence>
<evidence type="ECO:0000256" key="4">
    <source>
        <dbReference type="PROSITE-ProRule" id="PRU00175"/>
    </source>
</evidence>